<gene>
    <name evidence="2" type="ORF">ElyMa_001443600</name>
</gene>
<evidence type="ECO:0000313" key="2">
    <source>
        <dbReference type="EMBL" id="GFS15215.1"/>
    </source>
</evidence>
<evidence type="ECO:0000256" key="1">
    <source>
        <dbReference type="SAM" id="Phobius"/>
    </source>
</evidence>
<name>A0AAV4J007_9GAST</name>
<keyword evidence="1" id="KW-0472">Membrane</keyword>
<dbReference type="PANTHER" id="PTHR38598:SF1">
    <property type="entry name" value="INNER MEMBRANE PROTEIN YJCH"/>
    <property type="match status" value="1"/>
</dbReference>
<accession>A0AAV4J007</accession>
<dbReference type="InterPro" id="IPR007436">
    <property type="entry name" value="DUF485"/>
</dbReference>
<protein>
    <submittedName>
        <fullName evidence="2">Membrane protein</fullName>
    </submittedName>
</protein>
<proteinExistence type="predicted"/>
<evidence type="ECO:0000313" key="3">
    <source>
        <dbReference type="Proteomes" id="UP000762676"/>
    </source>
</evidence>
<organism evidence="2 3">
    <name type="scientific">Elysia marginata</name>
    <dbReference type="NCBI Taxonomy" id="1093978"/>
    <lineage>
        <taxon>Eukaryota</taxon>
        <taxon>Metazoa</taxon>
        <taxon>Spiralia</taxon>
        <taxon>Lophotrochozoa</taxon>
        <taxon>Mollusca</taxon>
        <taxon>Gastropoda</taxon>
        <taxon>Heterobranchia</taxon>
        <taxon>Euthyneura</taxon>
        <taxon>Panpulmonata</taxon>
        <taxon>Sacoglossa</taxon>
        <taxon>Placobranchoidea</taxon>
        <taxon>Plakobranchidae</taxon>
        <taxon>Elysia</taxon>
    </lineage>
</organism>
<dbReference type="EMBL" id="BMAT01002832">
    <property type="protein sequence ID" value="GFS15215.1"/>
    <property type="molecule type" value="Genomic_DNA"/>
</dbReference>
<dbReference type="PANTHER" id="PTHR38598">
    <property type="entry name" value="INNER MEMBRANE PROTEIN YJCH"/>
    <property type="match status" value="1"/>
</dbReference>
<sequence length="114" mass="12826">MVSYNNNKDMPMHDETYKKIAQDPRFQELVQRRNRLAWTLSLAILALYFTFILVIAFVPDLLGRPITAGSITTMGIPAGVGIILSAFVLTGIYVHRANKDFDQLNRSIVEEAAQ</sequence>
<keyword evidence="1" id="KW-0812">Transmembrane</keyword>
<dbReference type="InterPro" id="IPR052959">
    <property type="entry name" value="Inner_membrane_assoc"/>
</dbReference>
<reference evidence="2 3" key="1">
    <citation type="journal article" date="2021" name="Elife">
        <title>Chloroplast acquisition without the gene transfer in kleptoplastic sea slugs, Plakobranchus ocellatus.</title>
        <authorList>
            <person name="Maeda T."/>
            <person name="Takahashi S."/>
            <person name="Yoshida T."/>
            <person name="Shimamura S."/>
            <person name="Takaki Y."/>
            <person name="Nagai Y."/>
            <person name="Toyoda A."/>
            <person name="Suzuki Y."/>
            <person name="Arimoto A."/>
            <person name="Ishii H."/>
            <person name="Satoh N."/>
            <person name="Nishiyama T."/>
            <person name="Hasebe M."/>
            <person name="Maruyama T."/>
            <person name="Minagawa J."/>
            <person name="Obokata J."/>
            <person name="Shigenobu S."/>
        </authorList>
    </citation>
    <scope>NUCLEOTIDE SEQUENCE [LARGE SCALE GENOMIC DNA]</scope>
</reference>
<feature type="transmembrane region" description="Helical" evidence="1">
    <location>
        <begin position="36"/>
        <end position="58"/>
    </location>
</feature>
<dbReference type="Proteomes" id="UP000762676">
    <property type="component" value="Unassembled WGS sequence"/>
</dbReference>
<keyword evidence="1" id="KW-1133">Transmembrane helix</keyword>
<dbReference type="GO" id="GO:0005886">
    <property type="term" value="C:plasma membrane"/>
    <property type="evidence" value="ECO:0007669"/>
    <property type="project" value="TreeGrafter"/>
</dbReference>
<dbReference type="Pfam" id="PF04341">
    <property type="entry name" value="DUF485"/>
    <property type="match status" value="1"/>
</dbReference>
<comment type="caution">
    <text evidence="2">The sequence shown here is derived from an EMBL/GenBank/DDBJ whole genome shotgun (WGS) entry which is preliminary data.</text>
</comment>
<feature type="transmembrane region" description="Helical" evidence="1">
    <location>
        <begin position="70"/>
        <end position="94"/>
    </location>
</feature>
<keyword evidence="3" id="KW-1185">Reference proteome</keyword>
<dbReference type="AlphaFoldDB" id="A0AAV4J007"/>